<keyword evidence="4" id="KW-1185">Reference proteome</keyword>
<name>A0AAX2H097_9FLAO</name>
<keyword evidence="1" id="KW-1133">Transmembrane helix</keyword>
<reference evidence="3 5" key="2">
    <citation type="submission" date="2017-06" db="EMBL/GenBank/DDBJ databases">
        <authorList>
            <consortium name="Pathogen Informatics"/>
        </authorList>
    </citation>
    <scope>NUCLEOTIDE SEQUENCE [LARGE SCALE GENOMIC DNA]</scope>
    <source>
        <strain evidence="3 5">NCTC12947</strain>
    </source>
</reference>
<keyword evidence="1" id="KW-0812">Transmembrane</keyword>
<dbReference type="KEGG" id="chg:AXF12_10415"/>
<evidence type="ECO:0000313" key="5">
    <source>
        <dbReference type="Proteomes" id="UP000215539"/>
    </source>
</evidence>
<feature type="transmembrane region" description="Helical" evidence="1">
    <location>
        <begin position="78"/>
        <end position="94"/>
    </location>
</feature>
<dbReference type="Proteomes" id="UP000215539">
    <property type="component" value="Chromosome 1"/>
</dbReference>
<feature type="transmembrane region" description="Helical" evidence="1">
    <location>
        <begin position="47"/>
        <end position="66"/>
    </location>
</feature>
<reference evidence="2 4" key="1">
    <citation type="submission" date="2016-02" db="EMBL/GenBank/DDBJ databases">
        <authorList>
            <person name="Holder M.E."/>
            <person name="Ajami N.J."/>
            <person name="Petrosino J.F."/>
        </authorList>
    </citation>
    <scope>NUCLEOTIDE SEQUENCE [LARGE SCALE GENOMIC DNA]</scope>
    <source>
        <strain evidence="2 4">CCUG 32990</strain>
    </source>
</reference>
<keyword evidence="1" id="KW-0472">Membrane</keyword>
<dbReference type="Proteomes" id="UP000065822">
    <property type="component" value="Chromosome"/>
</dbReference>
<gene>
    <name evidence="2" type="ORF">AXF12_10415</name>
    <name evidence="3" type="ORF">SAMEA44541418_02073</name>
</gene>
<protein>
    <submittedName>
        <fullName evidence="3">Uncharacterized protein</fullName>
    </submittedName>
</protein>
<sequence length="95" mass="10609">MNYRLKQQLIGLAVGLVANAIGIIIATLILSKYSLCTTLVDAYEKNYIGKLIALGGILDLIAFFFFIRRDENERARGVLMATFILAFITLLLQLK</sequence>
<evidence type="ECO:0000256" key="1">
    <source>
        <dbReference type="SAM" id="Phobius"/>
    </source>
</evidence>
<accession>A0AAX2H097</accession>
<evidence type="ECO:0000313" key="3">
    <source>
        <dbReference type="EMBL" id="SNV15421.1"/>
    </source>
</evidence>
<dbReference type="EMBL" id="LT906449">
    <property type="protein sequence ID" value="SNV15421.1"/>
    <property type="molecule type" value="Genomic_DNA"/>
</dbReference>
<dbReference type="RefSeq" id="WP_066430910.1">
    <property type="nucleotide sequence ID" value="NZ_CP014227.1"/>
</dbReference>
<evidence type="ECO:0000313" key="4">
    <source>
        <dbReference type="Proteomes" id="UP000065822"/>
    </source>
</evidence>
<dbReference type="AlphaFoldDB" id="A0AAX2H097"/>
<organism evidence="3 5">
    <name type="scientific">Capnocytophaga haemolytica</name>
    <dbReference type="NCBI Taxonomy" id="45243"/>
    <lineage>
        <taxon>Bacteria</taxon>
        <taxon>Pseudomonadati</taxon>
        <taxon>Bacteroidota</taxon>
        <taxon>Flavobacteriia</taxon>
        <taxon>Flavobacteriales</taxon>
        <taxon>Flavobacteriaceae</taxon>
        <taxon>Capnocytophaga</taxon>
    </lineage>
</organism>
<proteinExistence type="predicted"/>
<feature type="transmembrane region" description="Helical" evidence="1">
    <location>
        <begin position="12"/>
        <end position="35"/>
    </location>
</feature>
<evidence type="ECO:0000313" key="2">
    <source>
        <dbReference type="EMBL" id="AMD85887.1"/>
    </source>
</evidence>
<dbReference type="EMBL" id="CP014227">
    <property type="protein sequence ID" value="AMD85887.1"/>
    <property type="molecule type" value="Genomic_DNA"/>
</dbReference>